<dbReference type="EMBL" id="JAAAIL010002139">
    <property type="protein sequence ID" value="KAG0260064.1"/>
    <property type="molecule type" value="Genomic_DNA"/>
</dbReference>
<keyword evidence="3" id="KW-1185">Reference proteome</keyword>
<proteinExistence type="predicted"/>
<comment type="caution">
    <text evidence="2">The sequence shown here is derived from an EMBL/GenBank/DDBJ whole genome shotgun (WGS) entry which is preliminary data.</text>
</comment>
<dbReference type="AlphaFoldDB" id="A0AAD4D2Y3"/>
<dbReference type="Gene3D" id="3.40.630.30">
    <property type="match status" value="1"/>
</dbReference>
<evidence type="ECO:0000313" key="2">
    <source>
        <dbReference type="EMBL" id="KAG0260064.1"/>
    </source>
</evidence>
<dbReference type="CDD" id="cd04301">
    <property type="entry name" value="NAT_SF"/>
    <property type="match status" value="1"/>
</dbReference>
<evidence type="ECO:0000259" key="1">
    <source>
        <dbReference type="PROSITE" id="PS51186"/>
    </source>
</evidence>
<accession>A0AAD4D2Y3</accession>
<dbReference type="Pfam" id="PF00583">
    <property type="entry name" value="Acetyltransf_1"/>
    <property type="match status" value="1"/>
</dbReference>
<name>A0AAD4D2Y3_9FUNG</name>
<dbReference type="GO" id="GO:0016747">
    <property type="term" value="F:acyltransferase activity, transferring groups other than amino-acyl groups"/>
    <property type="evidence" value="ECO:0007669"/>
    <property type="project" value="InterPro"/>
</dbReference>
<gene>
    <name evidence="2" type="ORF">BGZ95_004526</name>
</gene>
<organism evidence="2 3">
    <name type="scientific">Linnemannia exigua</name>
    <dbReference type="NCBI Taxonomy" id="604196"/>
    <lineage>
        <taxon>Eukaryota</taxon>
        <taxon>Fungi</taxon>
        <taxon>Fungi incertae sedis</taxon>
        <taxon>Mucoromycota</taxon>
        <taxon>Mortierellomycotina</taxon>
        <taxon>Mortierellomycetes</taxon>
        <taxon>Mortierellales</taxon>
        <taxon>Mortierellaceae</taxon>
        <taxon>Linnemannia</taxon>
    </lineage>
</organism>
<protein>
    <recommendedName>
        <fullName evidence="1">N-acetyltransferase domain-containing protein</fullName>
    </recommendedName>
</protein>
<feature type="domain" description="N-acetyltransferase" evidence="1">
    <location>
        <begin position="1"/>
        <end position="131"/>
    </location>
</feature>
<dbReference type="Proteomes" id="UP001194580">
    <property type="component" value="Unassembled WGS sequence"/>
</dbReference>
<dbReference type="InterPro" id="IPR016181">
    <property type="entry name" value="Acyl_CoA_acyltransferase"/>
</dbReference>
<dbReference type="InterPro" id="IPR000182">
    <property type="entry name" value="GNAT_dom"/>
</dbReference>
<feature type="non-terminal residue" evidence="2">
    <location>
        <position position="131"/>
    </location>
</feature>
<reference evidence="2" key="1">
    <citation type="journal article" date="2020" name="Fungal Divers.">
        <title>Resolving the Mortierellaceae phylogeny through synthesis of multi-gene phylogenetics and phylogenomics.</title>
        <authorList>
            <person name="Vandepol N."/>
            <person name="Liber J."/>
            <person name="Desiro A."/>
            <person name="Na H."/>
            <person name="Kennedy M."/>
            <person name="Barry K."/>
            <person name="Grigoriev I.V."/>
            <person name="Miller A.N."/>
            <person name="O'Donnell K."/>
            <person name="Stajich J.E."/>
            <person name="Bonito G."/>
        </authorList>
    </citation>
    <scope>NUCLEOTIDE SEQUENCE</scope>
    <source>
        <strain evidence="2">NRRL 28262</strain>
    </source>
</reference>
<dbReference type="SUPFAM" id="SSF55729">
    <property type="entry name" value="Acyl-CoA N-acyltransferases (Nat)"/>
    <property type="match status" value="1"/>
</dbReference>
<evidence type="ECO:0000313" key="3">
    <source>
        <dbReference type="Proteomes" id="UP001194580"/>
    </source>
</evidence>
<dbReference type="PROSITE" id="PS51186">
    <property type="entry name" value="GNAT"/>
    <property type="match status" value="1"/>
</dbReference>
<sequence>WMESQNLAQWIPGTFRKPDARLHISNAISSRTSYVVIHQSTSTIAAIFALNASDPFDQMLWAPLLGEDNWRDALYVHRLVVEKAFQGRGIVPRILKFTEDLVPKMGKVFLRLDCRGNNPGLRKFYGEKCRG</sequence>
<feature type="non-terminal residue" evidence="2">
    <location>
        <position position="1"/>
    </location>
</feature>